<feature type="compositionally biased region" description="Basic and acidic residues" evidence="1">
    <location>
        <begin position="52"/>
        <end position="65"/>
    </location>
</feature>
<proteinExistence type="predicted"/>
<feature type="region of interest" description="Disordered" evidence="1">
    <location>
        <begin position="89"/>
        <end position="113"/>
    </location>
</feature>
<feature type="compositionally biased region" description="Pro residues" evidence="1">
    <location>
        <begin position="196"/>
        <end position="213"/>
    </location>
</feature>
<name>A0A162I8B4_9HYPO</name>
<dbReference type="EMBL" id="AZHD01000028">
    <property type="protein sequence ID" value="OAA53655.1"/>
    <property type="molecule type" value="Genomic_DNA"/>
</dbReference>
<feature type="compositionally biased region" description="Low complexity" evidence="1">
    <location>
        <begin position="162"/>
        <end position="178"/>
    </location>
</feature>
<reference evidence="2 3" key="1">
    <citation type="journal article" date="2016" name="Genome Biol. Evol.">
        <title>Divergent and convergent evolution of fungal pathogenicity.</title>
        <authorList>
            <person name="Shang Y."/>
            <person name="Xiao G."/>
            <person name="Zheng P."/>
            <person name="Cen K."/>
            <person name="Zhan S."/>
            <person name="Wang C."/>
        </authorList>
    </citation>
    <scope>NUCLEOTIDE SEQUENCE [LARGE SCALE GENOMIC DNA]</scope>
    <source>
        <strain evidence="2 3">RCEF 264</strain>
    </source>
</reference>
<organism evidence="2 3">
    <name type="scientific">Niveomyces insectorum RCEF 264</name>
    <dbReference type="NCBI Taxonomy" id="1081102"/>
    <lineage>
        <taxon>Eukaryota</taxon>
        <taxon>Fungi</taxon>
        <taxon>Dikarya</taxon>
        <taxon>Ascomycota</taxon>
        <taxon>Pezizomycotina</taxon>
        <taxon>Sordariomycetes</taxon>
        <taxon>Hypocreomycetidae</taxon>
        <taxon>Hypocreales</taxon>
        <taxon>Cordycipitaceae</taxon>
        <taxon>Niveomyces</taxon>
    </lineage>
</organism>
<feature type="compositionally biased region" description="Acidic residues" evidence="1">
    <location>
        <begin position="89"/>
        <end position="100"/>
    </location>
</feature>
<evidence type="ECO:0000313" key="2">
    <source>
        <dbReference type="EMBL" id="OAA53655.1"/>
    </source>
</evidence>
<feature type="compositionally biased region" description="Gly residues" evidence="1">
    <location>
        <begin position="151"/>
        <end position="161"/>
    </location>
</feature>
<feature type="compositionally biased region" description="Pro residues" evidence="1">
    <location>
        <begin position="228"/>
        <end position="238"/>
    </location>
</feature>
<keyword evidence="3" id="KW-1185">Reference proteome</keyword>
<evidence type="ECO:0000256" key="1">
    <source>
        <dbReference type="SAM" id="MobiDB-lite"/>
    </source>
</evidence>
<comment type="caution">
    <text evidence="2">The sequence shown here is derived from an EMBL/GenBank/DDBJ whole genome shotgun (WGS) entry which is preliminary data.</text>
</comment>
<dbReference type="OrthoDB" id="10660230at2759"/>
<feature type="region of interest" description="Disordered" evidence="1">
    <location>
        <begin position="133"/>
        <end position="241"/>
    </location>
</feature>
<accession>A0A162I8B4</accession>
<feature type="compositionally biased region" description="Polar residues" evidence="1">
    <location>
        <begin position="39"/>
        <end position="51"/>
    </location>
</feature>
<gene>
    <name evidence="2" type="ORF">SPI_09362</name>
</gene>
<feature type="region of interest" description="Disordered" evidence="1">
    <location>
        <begin position="39"/>
        <end position="77"/>
    </location>
</feature>
<sequence>MAFKATDKALSASAVVEIQTSPQQQDNRLAAAKMPASFTAFTSRQNLPPSESKTHDDGGPSHDARATVAKSTGSSSCTYISSSAISFYSEDDSEWEDDNDAPAKPGGRAPAKPIVFERIDVVRPTVRTSNLTLMINRARSEEETAVAGPSRGTGGGGGGGSSTASSSNNTTQSTLTSGPPHRRPNPLAYRPAYPTLTPPPALPPTPPATPPSPFQSSSSTFMPVTALSPPPPPPPSPAEPTVALAPAAAPPPLAPLMRIPQLASPHAFHACAPPRSLADRLGGSPLLVYPFNGASGPRADPVVQLGPPLASTGGITSPRTIRPSRALLPSEMSRSLQECIAMENHSRYVFPHYGSRRRVEADAPANNSSPDDMQFRRTQSAPDIHQVAPDRAPSFTHPAMPTASSQDAVLPTASFLPIPGERRTGRAVLREGNGKDAVPPPARFDYVDDYVPPQSWSSGTSYHATGW</sequence>
<dbReference type="AlphaFoldDB" id="A0A162I8B4"/>
<dbReference type="Proteomes" id="UP000076874">
    <property type="component" value="Unassembled WGS sequence"/>
</dbReference>
<protein>
    <submittedName>
        <fullName evidence="2">Uncharacterized protein</fullName>
    </submittedName>
</protein>
<feature type="compositionally biased region" description="Low complexity" evidence="1">
    <location>
        <begin position="102"/>
        <end position="113"/>
    </location>
</feature>
<evidence type="ECO:0000313" key="3">
    <source>
        <dbReference type="Proteomes" id="UP000076874"/>
    </source>
</evidence>
<feature type="compositionally biased region" description="Low complexity" evidence="1">
    <location>
        <begin position="214"/>
        <end position="227"/>
    </location>
</feature>